<name>A0A1J4S9N1_9BACT</name>
<reference evidence="17 18" key="1">
    <citation type="journal article" date="2016" name="Environ. Microbiol.">
        <title>Genomic resolution of a cold subsurface aquifer community provides metabolic insights for novel microbes adapted to high CO concentrations.</title>
        <authorList>
            <person name="Probst A.J."/>
            <person name="Castelle C.J."/>
            <person name="Singh A."/>
            <person name="Brown C.T."/>
            <person name="Anantharaman K."/>
            <person name="Sharon I."/>
            <person name="Hug L.A."/>
            <person name="Burstein D."/>
            <person name="Emerson J.B."/>
            <person name="Thomas B.C."/>
            <person name="Banfield J.F."/>
        </authorList>
    </citation>
    <scope>NUCLEOTIDE SEQUENCE [LARGE SCALE GENOMIC DNA]</scope>
    <source>
        <strain evidence="17">CG1_02_38_46</strain>
    </source>
</reference>
<dbReference type="AlphaFoldDB" id="A0A1J4S9N1"/>
<keyword evidence="7 13" id="KW-0791">Threonine biosynthesis</keyword>
<comment type="pathway">
    <text evidence="1 13">Amino-acid biosynthesis; L-threonine biosynthesis; L-threonine from L-aspartate: step 3/5.</text>
</comment>
<evidence type="ECO:0000256" key="5">
    <source>
        <dbReference type="ARBA" id="ARBA00013376"/>
    </source>
</evidence>
<dbReference type="GO" id="GO:0004412">
    <property type="term" value="F:homoserine dehydrogenase activity"/>
    <property type="evidence" value="ECO:0007669"/>
    <property type="project" value="UniProtKB-EC"/>
</dbReference>
<dbReference type="InterPro" id="IPR001342">
    <property type="entry name" value="HDH_cat"/>
</dbReference>
<dbReference type="InterPro" id="IPR036291">
    <property type="entry name" value="NAD(P)-bd_dom_sf"/>
</dbReference>
<protein>
    <recommendedName>
        <fullName evidence="5 13">Homoserine dehydrogenase</fullName>
        <ecNumber evidence="4 13">1.1.1.3</ecNumber>
    </recommendedName>
</protein>
<keyword evidence="15" id="KW-1133">Transmembrane helix</keyword>
<dbReference type="Gene3D" id="3.40.50.720">
    <property type="entry name" value="NAD(P)-binding Rossmann-like Domain"/>
    <property type="match status" value="1"/>
</dbReference>
<dbReference type="InterPro" id="IPR002912">
    <property type="entry name" value="ACT_dom"/>
</dbReference>
<evidence type="ECO:0000313" key="18">
    <source>
        <dbReference type="Proteomes" id="UP000182278"/>
    </source>
</evidence>
<dbReference type="InterPro" id="IPR045865">
    <property type="entry name" value="ACT-like_dom_sf"/>
</dbReference>
<dbReference type="InterPro" id="IPR016204">
    <property type="entry name" value="HDH"/>
</dbReference>
<evidence type="ECO:0000256" key="13">
    <source>
        <dbReference type="RuleBase" id="RU000579"/>
    </source>
</evidence>
<evidence type="ECO:0000256" key="7">
    <source>
        <dbReference type="ARBA" id="ARBA00022697"/>
    </source>
</evidence>
<dbReference type="SUPFAM" id="SSF51735">
    <property type="entry name" value="NAD(P)-binding Rossmann-fold domains"/>
    <property type="match status" value="1"/>
</dbReference>
<dbReference type="InterPro" id="IPR019811">
    <property type="entry name" value="HDH_CS"/>
</dbReference>
<dbReference type="PROSITE" id="PS01042">
    <property type="entry name" value="HOMOSER_DHGENASE"/>
    <property type="match status" value="1"/>
</dbReference>
<evidence type="ECO:0000256" key="11">
    <source>
        <dbReference type="PIRSR" id="PIRSR000098-1"/>
    </source>
</evidence>
<dbReference type="GO" id="GO:0009088">
    <property type="term" value="P:threonine biosynthetic process"/>
    <property type="evidence" value="ECO:0007669"/>
    <property type="project" value="UniProtKB-UniPathway"/>
</dbReference>
<evidence type="ECO:0000256" key="15">
    <source>
        <dbReference type="SAM" id="Phobius"/>
    </source>
</evidence>
<evidence type="ECO:0000256" key="10">
    <source>
        <dbReference type="ARBA" id="ARBA00023167"/>
    </source>
</evidence>
<feature type="active site" description="Proton donor" evidence="11">
    <location>
        <position position="207"/>
    </location>
</feature>
<gene>
    <name evidence="17" type="ORF">AUJ66_07260</name>
</gene>
<comment type="pathway">
    <text evidence="2 13">Amino-acid biosynthesis; L-methionine biosynthesis via de novo pathway; L-homoserine from L-aspartate: step 3/3.</text>
</comment>
<dbReference type="PROSITE" id="PS51671">
    <property type="entry name" value="ACT"/>
    <property type="match status" value="1"/>
</dbReference>
<evidence type="ECO:0000256" key="6">
    <source>
        <dbReference type="ARBA" id="ARBA00022605"/>
    </source>
</evidence>
<evidence type="ECO:0000256" key="1">
    <source>
        <dbReference type="ARBA" id="ARBA00005056"/>
    </source>
</evidence>
<accession>A0A1J4S9N1</accession>
<comment type="similarity">
    <text evidence="3 14">Belongs to the homoserine dehydrogenase family.</text>
</comment>
<organism evidence="17 18">
    <name type="scientific">Candidatus Desantisbacteria bacterium CG1_02_38_46</name>
    <dbReference type="NCBI Taxonomy" id="1817893"/>
    <lineage>
        <taxon>Bacteria</taxon>
        <taxon>Candidatus Desantisiibacteriota</taxon>
    </lineage>
</organism>
<evidence type="ECO:0000256" key="4">
    <source>
        <dbReference type="ARBA" id="ARBA00013213"/>
    </source>
</evidence>
<dbReference type="PANTHER" id="PTHR43331:SF1">
    <property type="entry name" value="HOMOSERINE DEHYDROGENASE"/>
    <property type="match status" value="1"/>
</dbReference>
<dbReference type="UniPathway" id="UPA00050">
    <property type="reaction ID" value="UER00063"/>
</dbReference>
<evidence type="ECO:0000256" key="9">
    <source>
        <dbReference type="ARBA" id="ARBA00023002"/>
    </source>
</evidence>
<comment type="caution">
    <text evidence="17">The sequence shown here is derived from an EMBL/GenBank/DDBJ whole genome shotgun (WGS) entry which is preliminary data.</text>
</comment>
<keyword evidence="15" id="KW-0472">Membrane</keyword>
<dbReference type="Proteomes" id="UP000182278">
    <property type="component" value="Unassembled WGS sequence"/>
</dbReference>
<evidence type="ECO:0000256" key="2">
    <source>
        <dbReference type="ARBA" id="ARBA00005062"/>
    </source>
</evidence>
<dbReference type="NCBIfam" id="NF004976">
    <property type="entry name" value="PRK06349.1"/>
    <property type="match status" value="1"/>
</dbReference>
<feature type="binding site" evidence="12">
    <location>
        <position position="107"/>
    </location>
    <ligand>
        <name>NADPH</name>
        <dbReference type="ChEBI" id="CHEBI:57783"/>
    </ligand>
</feature>
<dbReference type="UniPathway" id="UPA00051">
    <property type="reaction ID" value="UER00465"/>
</dbReference>
<dbReference type="InterPro" id="IPR005106">
    <property type="entry name" value="Asp/hSer_DH_NAD-bd"/>
</dbReference>
<dbReference type="PANTHER" id="PTHR43331">
    <property type="entry name" value="HOMOSERINE DEHYDROGENASE"/>
    <property type="match status" value="1"/>
</dbReference>
<dbReference type="GO" id="GO:0050661">
    <property type="term" value="F:NADP binding"/>
    <property type="evidence" value="ECO:0007669"/>
    <property type="project" value="InterPro"/>
</dbReference>
<evidence type="ECO:0000256" key="8">
    <source>
        <dbReference type="ARBA" id="ARBA00022857"/>
    </source>
</evidence>
<evidence type="ECO:0000256" key="14">
    <source>
        <dbReference type="RuleBase" id="RU004171"/>
    </source>
</evidence>
<dbReference type="FunFam" id="3.30.360.10:FF:000005">
    <property type="entry name" value="Homoserine dehydrogenase"/>
    <property type="match status" value="1"/>
</dbReference>
<sequence>MNKKIINLGIVGFGTVGMGVVKILQHSPAMFTEKTGLRPIIRKIVDIDKKRHRDVRIPAWILSKNVQDVLDDSEINVVIELTGNESAARKILLDALSRKKNVITANKSALAKYWDEIFAAARKNGVEVYYESAVCAGLPIIQVLQQGLAANRISRIFGIVNGTTNYILTRMDRDDYSFKDALVEAQKKGFAESNPTLDINGYDSLHKIVILSSLAFGKRVKIEDVYVEGIDKIEVSDIKNGAELGYVLKLLAIAKEEVNKEIEVRVHPTFLPKGHVLSSVEEEYNAVYIVGDLTGPIVLYGRGAGQMSAASAVIGDLIYLGRRFVSGMSGRVDNIWEEKHSDLKIKGINEIRAEYYLRFSVVDSPGVLAKISNILGMNDISIAQVIQKSRFSGSVVPVVMMTHEAVEKNVQRALKLIDHLDIVKAKTVLIRVIGVRS</sequence>
<dbReference type="Gene3D" id="3.30.360.10">
    <property type="entry name" value="Dihydrodipicolinate Reductase, domain 2"/>
    <property type="match status" value="1"/>
</dbReference>
<dbReference type="SUPFAM" id="SSF55347">
    <property type="entry name" value="Glyceraldehyde-3-phosphate dehydrogenase-like, C-terminal domain"/>
    <property type="match status" value="1"/>
</dbReference>
<dbReference type="PIRSF" id="PIRSF000098">
    <property type="entry name" value="Homoser_dehydrog"/>
    <property type="match status" value="1"/>
</dbReference>
<dbReference type="SUPFAM" id="SSF55021">
    <property type="entry name" value="ACT-like"/>
    <property type="match status" value="1"/>
</dbReference>
<feature type="transmembrane region" description="Helical" evidence="15">
    <location>
        <begin position="6"/>
        <end position="24"/>
    </location>
</feature>
<evidence type="ECO:0000256" key="12">
    <source>
        <dbReference type="PIRSR" id="PIRSR000098-2"/>
    </source>
</evidence>
<keyword evidence="15" id="KW-0812">Transmembrane</keyword>
<dbReference type="Pfam" id="PF00742">
    <property type="entry name" value="Homoserine_dh"/>
    <property type="match status" value="1"/>
</dbReference>
<dbReference type="FunFam" id="3.30.70.260:FF:000030">
    <property type="entry name" value="Homoserine dehydrogenase"/>
    <property type="match status" value="1"/>
</dbReference>
<dbReference type="EMBL" id="MNUO01000110">
    <property type="protein sequence ID" value="OIN96145.1"/>
    <property type="molecule type" value="Genomic_DNA"/>
</dbReference>
<evidence type="ECO:0000256" key="3">
    <source>
        <dbReference type="ARBA" id="ARBA00006753"/>
    </source>
</evidence>
<dbReference type="STRING" id="1817893.AUJ66_07260"/>
<feature type="binding site" evidence="12">
    <location>
        <position position="192"/>
    </location>
    <ligand>
        <name>L-homoserine</name>
        <dbReference type="ChEBI" id="CHEBI:57476"/>
    </ligand>
</feature>
<keyword evidence="6 13" id="KW-0028">Amino-acid biosynthesis</keyword>
<dbReference type="CDD" id="cd04881">
    <property type="entry name" value="ACT_HSDH-Hom"/>
    <property type="match status" value="1"/>
</dbReference>
<dbReference type="Pfam" id="PF03447">
    <property type="entry name" value="NAD_binding_3"/>
    <property type="match status" value="1"/>
</dbReference>
<dbReference type="Pfam" id="PF01842">
    <property type="entry name" value="ACT"/>
    <property type="match status" value="1"/>
</dbReference>
<dbReference type="GO" id="GO:0009086">
    <property type="term" value="P:methionine biosynthetic process"/>
    <property type="evidence" value="ECO:0007669"/>
    <property type="project" value="UniProtKB-KW"/>
</dbReference>
<keyword evidence="8 12" id="KW-0521">NADP</keyword>
<keyword evidence="9 13" id="KW-0560">Oxidoreductase</keyword>
<keyword evidence="10 13" id="KW-0486">Methionine biosynthesis</keyword>
<feature type="domain" description="ACT" evidence="16">
    <location>
        <begin position="356"/>
        <end position="435"/>
    </location>
</feature>
<dbReference type="EC" id="1.1.1.3" evidence="4 13"/>
<evidence type="ECO:0000313" key="17">
    <source>
        <dbReference type="EMBL" id="OIN96145.1"/>
    </source>
</evidence>
<dbReference type="Gene3D" id="3.30.70.260">
    <property type="match status" value="1"/>
</dbReference>
<evidence type="ECO:0000259" key="16">
    <source>
        <dbReference type="PROSITE" id="PS51671"/>
    </source>
</evidence>
<comment type="catalytic activity">
    <reaction evidence="13">
        <text>L-homoserine + NADP(+) = L-aspartate 4-semialdehyde + NADPH + H(+)</text>
        <dbReference type="Rhea" id="RHEA:15761"/>
        <dbReference type="ChEBI" id="CHEBI:15378"/>
        <dbReference type="ChEBI" id="CHEBI:57476"/>
        <dbReference type="ChEBI" id="CHEBI:57783"/>
        <dbReference type="ChEBI" id="CHEBI:58349"/>
        <dbReference type="ChEBI" id="CHEBI:537519"/>
        <dbReference type="EC" id="1.1.1.3"/>
    </reaction>
</comment>
<proteinExistence type="inferred from homology"/>